<dbReference type="GeneID" id="94196444"/>
<organism evidence="2 3">
    <name type="scientific">Babesia caballi</name>
    <dbReference type="NCBI Taxonomy" id="5871"/>
    <lineage>
        <taxon>Eukaryota</taxon>
        <taxon>Sar</taxon>
        <taxon>Alveolata</taxon>
        <taxon>Apicomplexa</taxon>
        <taxon>Aconoidasida</taxon>
        <taxon>Piroplasmida</taxon>
        <taxon>Babesiidae</taxon>
        <taxon>Babesia</taxon>
    </lineage>
</organism>
<dbReference type="RefSeq" id="XP_067717032.1">
    <property type="nucleotide sequence ID" value="XM_067860931.1"/>
</dbReference>
<sequence length="876" mass="97296">MEAPAAAAPVGEEDSGYVVYMSLIDPKFSDWANYDIPRNLSCGRRENWKFPELRSPAVVHRQEKDDDDVDSAGSGRPSVRRGRSRAATAGESSRNAKVRRGAGPANKRATNRGLAETHRNVESLSIAAESSADLIGDDGKSGVLATLTPTSGKGGSLLSSGASSLLSSKSSFKSAIVLDSAAAKLSAYTFDAGFAEFVQSYLTPGEGVFRLGSIVAPTRNELKMCNALSDLGDHGSLAAFERTLYQSSVLRSRAFALCWAKFTQRVDDIIRCSVSRGAKAVLDLLNNDFVSGALLQVIVADVGVVMDDRKLVLDSLVSALESMSPREYMLIKVNIGGTIQSCLEQIYAALKARMTSARLQTGEGCSLDAAARKTVMEQIAELYRWCFKNYHVVFVVEKVTHNLNELLYILQVLKNREGFAVSCILCANCWQTNLEQHLSTRVYSGLSVLNCDVVSLKRVSDELLGVLMHDSEVQCFLPHMHALAEIWDTLYDEEMSINGLIKRVYNMYECFYRNAQFSFICAPGIVDMRSAVRTIGEAPYFEVQRNEGVVKELFCKLGLLFCGLSLSQSHAAYLQLLLDRQVSVEALCKYVLPGEAIKLIERRVALQLGIYLMQAMLPLLPDYERARSRLHLMARLLCSEHSEVRIVDMIKRLSSFVRTKQESGSEELIALFKGLGERFLALYPAVESMMRFVGHPPKYDLVRDYFDALTMDSGELKVVAFVEHALHVLMLPTVRSVSVLTHQMMLAKYRPLNPEWSTLRDLLKRKDCTGFANDLQNLVALSQTLPSRTINLWELFCLFHTKVAGEPVSKVFIRFSVALETVTQILGYYTLVGARDVQSTDADAATGASVKSRLAHMIKMRLSRFKVRRVHLGRCY</sequence>
<accession>A0AAV4LXR0</accession>
<keyword evidence="3" id="KW-1185">Reference proteome</keyword>
<evidence type="ECO:0000313" key="3">
    <source>
        <dbReference type="Proteomes" id="UP001497744"/>
    </source>
</evidence>
<name>A0AAV4LXR0_BABCB</name>
<evidence type="ECO:0000256" key="1">
    <source>
        <dbReference type="SAM" id="MobiDB-lite"/>
    </source>
</evidence>
<protein>
    <submittedName>
        <fullName evidence="2">N-acetyl-gamma-glutamyl-phosphate reductase</fullName>
    </submittedName>
</protein>
<evidence type="ECO:0000313" key="2">
    <source>
        <dbReference type="EMBL" id="GIX64963.1"/>
    </source>
</evidence>
<proteinExistence type="predicted"/>
<reference evidence="2 3" key="1">
    <citation type="submission" date="2021-06" db="EMBL/GenBank/DDBJ databases">
        <title>Genome sequence of Babesia caballi.</title>
        <authorList>
            <person name="Yamagishi J."/>
            <person name="Kidaka T."/>
            <person name="Ochi A."/>
        </authorList>
    </citation>
    <scope>NUCLEOTIDE SEQUENCE [LARGE SCALE GENOMIC DNA]</scope>
    <source>
        <strain evidence="2">USDA-D6B2</strain>
    </source>
</reference>
<feature type="region of interest" description="Disordered" evidence="1">
    <location>
        <begin position="59"/>
        <end position="116"/>
    </location>
</feature>
<comment type="caution">
    <text evidence="2">The sequence shown here is derived from an EMBL/GenBank/DDBJ whole genome shotgun (WGS) entry which is preliminary data.</text>
</comment>
<dbReference type="EMBL" id="BPLF01000004">
    <property type="protein sequence ID" value="GIX64963.1"/>
    <property type="molecule type" value="Genomic_DNA"/>
</dbReference>
<dbReference type="AlphaFoldDB" id="A0AAV4LXR0"/>
<gene>
    <name evidence="2" type="ORF">BcabD6B2_43980</name>
</gene>
<dbReference type="Proteomes" id="UP001497744">
    <property type="component" value="Unassembled WGS sequence"/>
</dbReference>